<sequence length="188" mass="20545">MACALAPKSPYAKKRRTSGFLIQPNPSPHNNPSRPSIHLPTRATHRIDDGCFLSVATYHHTRRWHLLPWLRPSRFSLPPCALPRAGSSRDGTSTSKAACLSLALGPTRDLHGRLGASERVFLSATIRRQRSLPPDPAAVFVLRVCGSRLLVSGPFLSADRGHHNLLAYRLALACSGFRVTAPICATRD</sequence>
<dbReference type="Proteomes" id="UP001586593">
    <property type="component" value="Unassembled WGS sequence"/>
</dbReference>
<accession>A0ABR3VIZ4</accession>
<gene>
    <name evidence="2" type="ORF">VTK73DRAFT_3641</name>
</gene>
<protein>
    <submittedName>
        <fullName evidence="2">Uncharacterized protein</fullName>
    </submittedName>
</protein>
<evidence type="ECO:0000313" key="3">
    <source>
        <dbReference type="Proteomes" id="UP001586593"/>
    </source>
</evidence>
<keyword evidence="3" id="KW-1185">Reference proteome</keyword>
<proteinExistence type="predicted"/>
<organism evidence="2 3">
    <name type="scientific">Phialemonium thermophilum</name>
    <dbReference type="NCBI Taxonomy" id="223376"/>
    <lineage>
        <taxon>Eukaryota</taxon>
        <taxon>Fungi</taxon>
        <taxon>Dikarya</taxon>
        <taxon>Ascomycota</taxon>
        <taxon>Pezizomycotina</taxon>
        <taxon>Sordariomycetes</taxon>
        <taxon>Sordariomycetidae</taxon>
        <taxon>Cephalothecales</taxon>
        <taxon>Cephalothecaceae</taxon>
        <taxon>Phialemonium</taxon>
    </lineage>
</organism>
<dbReference type="EMBL" id="JAZHXJ010002144">
    <property type="protein sequence ID" value="KAL1840886.1"/>
    <property type="molecule type" value="Genomic_DNA"/>
</dbReference>
<evidence type="ECO:0000256" key="1">
    <source>
        <dbReference type="SAM" id="MobiDB-lite"/>
    </source>
</evidence>
<evidence type="ECO:0000313" key="2">
    <source>
        <dbReference type="EMBL" id="KAL1840886.1"/>
    </source>
</evidence>
<comment type="caution">
    <text evidence="2">The sequence shown here is derived from an EMBL/GenBank/DDBJ whole genome shotgun (WGS) entry which is preliminary data.</text>
</comment>
<reference evidence="2 3" key="1">
    <citation type="journal article" date="2024" name="Commun. Biol.">
        <title>Comparative genomic analysis of thermophilic fungi reveals convergent evolutionary adaptations and gene losses.</title>
        <authorList>
            <person name="Steindorff A.S."/>
            <person name="Aguilar-Pontes M.V."/>
            <person name="Robinson A.J."/>
            <person name="Andreopoulos B."/>
            <person name="LaButti K."/>
            <person name="Kuo A."/>
            <person name="Mondo S."/>
            <person name="Riley R."/>
            <person name="Otillar R."/>
            <person name="Haridas S."/>
            <person name="Lipzen A."/>
            <person name="Grimwood J."/>
            <person name="Schmutz J."/>
            <person name="Clum A."/>
            <person name="Reid I.D."/>
            <person name="Moisan M.C."/>
            <person name="Butler G."/>
            <person name="Nguyen T.T.M."/>
            <person name="Dewar K."/>
            <person name="Conant G."/>
            <person name="Drula E."/>
            <person name="Henrissat B."/>
            <person name="Hansel C."/>
            <person name="Singer S."/>
            <person name="Hutchinson M.I."/>
            <person name="de Vries R.P."/>
            <person name="Natvig D.O."/>
            <person name="Powell A.J."/>
            <person name="Tsang A."/>
            <person name="Grigoriev I.V."/>
        </authorList>
    </citation>
    <scope>NUCLEOTIDE SEQUENCE [LARGE SCALE GENOMIC DNA]</scope>
    <source>
        <strain evidence="2 3">ATCC 24622</strain>
    </source>
</reference>
<feature type="region of interest" description="Disordered" evidence="1">
    <location>
        <begin position="15"/>
        <end position="36"/>
    </location>
</feature>
<name>A0ABR3VIZ4_9PEZI</name>